<evidence type="ECO:0000256" key="3">
    <source>
        <dbReference type="ARBA" id="ARBA00022525"/>
    </source>
</evidence>
<name>A0ABQ8LIM6_LABRO</name>
<keyword evidence="3" id="KW-0964">Secreted</keyword>
<dbReference type="Proteomes" id="UP000830375">
    <property type="component" value="Unassembled WGS sequence"/>
</dbReference>
<evidence type="ECO:0000313" key="5">
    <source>
        <dbReference type="EMBL" id="KAI2650528.1"/>
    </source>
</evidence>
<keyword evidence="6" id="KW-1185">Reference proteome</keyword>
<dbReference type="InterPro" id="IPR015550">
    <property type="entry name" value="Glucagon"/>
</dbReference>
<dbReference type="PROSITE" id="PS00260">
    <property type="entry name" value="GLUCAGON"/>
    <property type="match status" value="2"/>
</dbReference>
<dbReference type="EMBL" id="JACTAM010000022">
    <property type="protein sequence ID" value="KAI2650528.1"/>
    <property type="molecule type" value="Genomic_DNA"/>
</dbReference>
<evidence type="ECO:0000256" key="2">
    <source>
        <dbReference type="ARBA" id="ARBA00008369"/>
    </source>
</evidence>
<proteinExistence type="inferred from homology"/>
<gene>
    <name evidence="5" type="ORF">H4Q32_000541</name>
</gene>
<accession>A0ABQ8LIM6</accession>
<evidence type="ECO:0000313" key="6">
    <source>
        <dbReference type="Proteomes" id="UP000830375"/>
    </source>
</evidence>
<dbReference type="InterPro" id="IPR000532">
    <property type="entry name" value="Glucagon_GIP_secretin_VIP"/>
</dbReference>
<dbReference type="Pfam" id="PF00123">
    <property type="entry name" value="Hormone_2"/>
    <property type="match status" value="2"/>
</dbReference>
<feature type="domain" description="Glucagon / GIP / secretin / VIP family" evidence="4">
    <location>
        <begin position="117"/>
        <end position="139"/>
    </location>
</feature>
<comment type="caution">
    <text evidence="5">The sequence shown here is derived from an EMBL/GenBank/DDBJ whole genome shotgun (WGS) entry which is preliminary data.</text>
</comment>
<organism evidence="5 6">
    <name type="scientific">Labeo rohita</name>
    <name type="common">Indian major carp</name>
    <name type="synonym">Cyprinus rohita</name>
    <dbReference type="NCBI Taxonomy" id="84645"/>
    <lineage>
        <taxon>Eukaryota</taxon>
        <taxon>Metazoa</taxon>
        <taxon>Chordata</taxon>
        <taxon>Craniata</taxon>
        <taxon>Vertebrata</taxon>
        <taxon>Euteleostomi</taxon>
        <taxon>Actinopterygii</taxon>
        <taxon>Neopterygii</taxon>
        <taxon>Teleostei</taxon>
        <taxon>Ostariophysi</taxon>
        <taxon>Cypriniformes</taxon>
        <taxon>Cyprinidae</taxon>
        <taxon>Labeoninae</taxon>
        <taxon>Labeonini</taxon>
        <taxon>Labeo</taxon>
    </lineage>
</organism>
<reference evidence="5 6" key="1">
    <citation type="submission" date="2022-01" db="EMBL/GenBank/DDBJ databases">
        <title>A high-quality chromosome-level genome assembly of rohu carp, Labeo rohita.</title>
        <authorList>
            <person name="Arick M.A. II"/>
            <person name="Hsu C.-Y."/>
            <person name="Magbanua Z."/>
            <person name="Pechanova O."/>
            <person name="Grover C."/>
            <person name="Miller E."/>
            <person name="Thrash A."/>
            <person name="Ezzel L."/>
            <person name="Alam S."/>
            <person name="Benzie J."/>
            <person name="Hamilton M."/>
            <person name="Karsi A."/>
            <person name="Lawrence M.L."/>
            <person name="Peterson D.G."/>
        </authorList>
    </citation>
    <scope>NUCLEOTIDE SEQUENCE [LARGE SCALE GENOMIC DNA]</scope>
    <source>
        <strain evidence="6">BAU-BD-2019</strain>
        <tissue evidence="5">Blood</tissue>
    </source>
</reference>
<evidence type="ECO:0000256" key="1">
    <source>
        <dbReference type="ARBA" id="ARBA00004613"/>
    </source>
</evidence>
<dbReference type="PANTHER" id="PTHR11418">
    <property type="entry name" value="GLUCAGON"/>
    <property type="match status" value="1"/>
</dbReference>
<feature type="domain" description="Glucagon / GIP / secretin / VIP family" evidence="4">
    <location>
        <begin position="202"/>
        <end position="224"/>
    </location>
</feature>
<protein>
    <submittedName>
        <fullName evidence="5">Pro-glucagon</fullName>
    </submittedName>
</protein>
<sequence length="236" mass="26693">MTALIWRYFGTSPSLSKHERFHPERTIEKRPRNQEEKIQTHSTLPSTGRLKHLFEGLKALEAKEAVKMKAVQYLAGLLLLLFVENSICVPLQDDSTSTETAESLLARGQGFTTAKRHSEGTFSNDYSKYLETRRAQDFVQWLMNSKRNGGSAKRHAEGTYTSDVSSYLQDQAAQNFVAWLQSGQPKQDVASNRGANFLRRRHVDGSFTSDVNKVLDSIAAKEYLQWVMNSKTSGTR</sequence>
<dbReference type="Gene3D" id="6.10.250.590">
    <property type="match status" value="3"/>
</dbReference>
<dbReference type="PANTHER" id="PTHR11418:SF0">
    <property type="entry name" value="PRO-GLUCAGON"/>
    <property type="match status" value="1"/>
</dbReference>
<evidence type="ECO:0000259" key="4">
    <source>
        <dbReference type="PROSITE" id="PS00260"/>
    </source>
</evidence>
<comment type="subcellular location">
    <subcellularLocation>
        <location evidence="1">Secreted</location>
    </subcellularLocation>
</comment>
<comment type="similarity">
    <text evidence="2">Belongs to the glucagon family.</text>
</comment>
<dbReference type="SMART" id="SM00070">
    <property type="entry name" value="GLUCA"/>
    <property type="match status" value="3"/>
</dbReference>
<dbReference type="PRINTS" id="PR00275">
    <property type="entry name" value="GLUCAGON"/>
</dbReference>